<comment type="similarity">
    <text evidence="5">Belongs to the protein kinase superfamily. STE Ser/Thr protein kinase family. MAP kinase kinase subfamily.</text>
</comment>
<evidence type="ECO:0000313" key="12">
    <source>
        <dbReference type="Proteomes" id="UP000262825"/>
    </source>
</evidence>
<feature type="domain" description="Protein kinase" evidence="10">
    <location>
        <begin position="137"/>
        <end position="445"/>
    </location>
</feature>
<dbReference type="InterPro" id="IPR000719">
    <property type="entry name" value="Prot_kinase_dom"/>
</dbReference>
<evidence type="ECO:0000256" key="9">
    <source>
        <dbReference type="SAM" id="MobiDB-lite"/>
    </source>
</evidence>
<evidence type="ECO:0000259" key="10">
    <source>
        <dbReference type="PROSITE" id="PS50011"/>
    </source>
</evidence>
<name>A0A376B8F1_9ASCO</name>
<gene>
    <name evidence="11" type="ORF">SCODWIG_02652</name>
</gene>
<keyword evidence="12" id="KW-1185">Reference proteome</keyword>
<evidence type="ECO:0000256" key="8">
    <source>
        <dbReference type="RuleBase" id="RU000304"/>
    </source>
</evidence>
<accession>A0A376B8F1</accession>
<keyword evidence="2 7" id="KW-0547">Nucleotide-binding</keyword>
<dbReference type="EMBL" id="UFAJ01000488">
    <property type="protein sequence ID" value="SSD60891.1"/>
    <property type="molecule type" value="Genomic_DNA"/>
</dbReference>
<dbReference type="GO" id="GO:0004674">
    <property type="term" value="F:protein serine/threonine kinase activity"/>
    <property type="evidence" value="ECO:0007669"/>
    <property type="project" value="UniProtKB-KW"/>
</dbReference>
<dbReference type="AlphaFoldDB" id="A0A376B8F1"/>
<keyword evidence="8" id="KW-0723">Serine/threonine-protein kinase</keyword>
<keyword evidence="1" id="KW-0808">Transferase</keyword>
<keyword evidence="3 11" id="KW-0418">Kinase</keyword>
<dbReference type="Gene3D" id="1.10.510.10">
    <property type="entry name" value="Transferase(Phosphotransferase) domain 1"/>
    <property type="match status" value="1"/>
</dbReference>
<feature type="region of interest" description="Disordered" evidence="9">
    <location>
        <begin position="170"/>
        <end position="200"/>
    </location>
</feature>
<proteinExistence type="inferred from homology"/>
<feature type="compositionally biased region" description="Low complexity" evidence="9">
    <location>
        <begin position="78"/>
        <end position="109"/>
    </location>
</feature>
<evidence type="ECO:0000256" key="2">
    <source>
        <dbReference type="ARBA" id="ARBA00022741"/>
    </source>
</evidence>
<sequence>MTGKDSKQQKKVQPPPLIINDSHKADIGNITNTITTTTSSTANVDVANDSNIDTRNSGGSSVLEDFENKLTLNEKKMLSSSSSSSSLSTLTSKTTTANGSNTNTNLGTGSINTSHVTDIDTLTEKEWHNATYMKSQILTLSLLGEGAGGSVTKCKLKNGNKVFALKTISNNTKNNRGKNSGNSYGTSTETNVGNSRLQNNSKDIEDDLDVETKQILRELRFNMKCSSSPHIVTMYGMFYDSSLIYIAMEYMGGKSLDAIYNNLQMKGGRIGEKVLGKIAESVLRGLSYLHERKIIHRDIKPSNILMNLQGEVKLCDFGVSGEAVNSLATTFTGTSFYMAPERIQGQPYSVTSDVWSLGLTILEVAEGHFPLFSAIDGNNDGNNIDIDLPPIELLMMIINFKPELKDEPEYGLVWSKSFKNFVNYCLKKNPQDRPSPRQMLNHPWIQGQMKKKVNMAKFIKTCWQDD</sequence>
<dbReference type="GO" id="GO:0000196">
    <property type="term" value="P:cell integrity MAPK cascade"/>
    <property type="evidence" value="ECO:0007669"/>
    <property type="project" value="TreeGrafter"/>
</dbReference>
<feature type="region of interest" description="Disordered" evidence="9">
    <location>
        <begin position="77"/>
        <end position="109"/>
    </location>
</feature>
<dbReference type="EC" id="2.7.12.2" evidence="6"/>
<keyword evidence="4 7" id="KW-0067">ATP-binding</keyword>
<evidence type="ECO:0000256" key="4">
    <source>
        <dbReference type="ARBA" id="ARBA00022840"/>
    </source>
</evidence>
<evidence type="ECO:0000256" key="1">
    <source>
        <dbReference type="ARBA" id="ARBA00022679"/>
    </source>
</evidence>
<dbReference type="Pfam" id="PF00069">
    <property type="entry name" value="Pkinase"/>
    <property type="match status" value="1"/>
</dbReference>
<dbReference type="PANTHER" id="PTHR48013:SF6">
    <property type="entry name" value="MAP KINASE KINASE MKK1_SSP32-RELATED"/>
    <property type="match status" value="1"/>
</dbReference>
<dbReference type="VEuPathDB" id="FungiDB:SCODWIG_02652"/>
<feature type="region of interest" description="Disordered" evidence="9">
    <location>
        <begin position="1"/>
        <end position="23"/>
    </location>
</feature>
<dbReference type="InterPro" id="IPR008271">
    <property type="entry name" value="Ser/Thr_kinase_AS"/>
</dbReference>
<dbReference type="Proteomes" id="UP000262825">
    <property type="component" value="Unassembled WGS sequence"/>
</dbReference>
<organism evidence="11 12">
    <name type="scientific">Saccharomycodes ludwigii</name>
    <dbReference type="NCBI Taxonomy" id="36035"/>
    <lineage>
        <taxon>Eukaryota</taxon>
        <taxon>Fungi</taxon>
        <taxon>Dikarya</taxon>
        <taxon>Ascomycota</taxon>
        <taxon>Saccharomycotina</taxon>
        <taxon>Saccharomycetes</taxon>
        <taxon>Saccharomycodales</taxon>
        <taxon>Saccharomycodaceae</taxon>
        <taxon>Saccharomycodes</taxon>
    </lineage>
</organism>
<dbReference type="GO" id="GO:0004708">
    <property type="term" value="F:MAP kinase kinase activity"/>
    <property type="evidence" value="ECO:0007669"/>
    <property type="project" value="UniProtKB-EC"/>
</dbReference>
<dbReference type="GO" id="GO:0005524">
    <property type="term" value="F:ATP binding"/>
    <property type="evidence" value="ECO:0007669"/>
    <property type="project" value="UniProtKB-UniRule"/>
</dbReference>
<dbReference type="Gene3D" id="3.30.200.20">
    <property type="entry name" value="Phosphorylase Kinase, domain 1"/>
    <property type="match status" value="2"/>
</dbReference>
<dbReference type="InterPro" id="IPR011009">
    <property type="entry name" value="Kinase-like_dom_sf"/>
</dbReference>
<evidence type="ECO:0000256" key="3">
    <source>
        <dbReference type="ARBA" id="ARBA00022777"/>
    </source>
</evidence>
<protein>
    <recommendedName>
        <fullName evidence="6">mitogen-activated protein kinase kinase</fullName>
        <ecNumber evidence="6">2.7.12.2</ecNumber>
    </recommendedName>
</protein>
<dbReference type="GO" id="GO:0060237">
    <property type="term" value="P:regulation of fungal-type cell wall organization"/>
    <property type="evidence" value="ECO:0007669"/>
    <property type="project" value="TreeGrafter"/>
</dbReference>
<dbReference type="SMART" id="SM00220">
    <property type="entry name" value="S_TKc"/>
    <property type="match status" value="1"/>
</dbReference>
<dbReference type="SUPFAM" id="SSF56112">
    <property type="entry name" value="Protein kinase-like (PK-like)"/>
    <property type="match status" value="1"/>
</dbReference>
<evidence type="ECO:0000256" key="7">
    <source>
        <dbReference type="PROSITE-ProRule" id="PRU10141"/>
    </source>
</evidence>
<evidence type="ECO:0000256" key="6">
    <source>
        <dbReference type="ARBA" id="ARBA00038999"/>
    </source>
</evidence>
<dbReference type="PROSITE" id="PS00107">
    <property type="entry name" value="PROTEIN_KINASE_ATP"/>
    <property type="match status" value="1"/>
</dbReference>
<dbReference type="InterPro" id="IPR017441">
    <property type="entry name" value="Protein_kinase_ATP_BS"/>
</dbReference>
<dbReference type="PANTHER" id="PTHR48013">
    <property type="entry name" value="DUAL SPECIFICITY MITOGEN-ACTIVATED PROTEIN KINASE KINASE 5-RELATED"/>
    <property type="match status" value="1"/>
</dbReference>
<dbReference type="FunFam" id="1.10.510.10:FF:000263">
    <property type="entry name" value="MAP kinase skh1/pek1"/>
    <property type="match status" value="1"/>
</dbReference>
<reference evidence="12" key="1">
    <citation type="submission" date="2018-06" db="EMBL/GenBank/DDBJ databases">
        <authorList>
            <person name="Guldener U."/>
        </authorList>
    </citation>
    <scope>NUCLEOTIDE SEQUENCE [LARGE SCALE GENOMIC DNA]</scope>
    <source>
        <strain evidence="12">UTAD17</strain>
    </source>
</reference>
<evidence type="ECO:0000313" key="11">
    <source>
        <dbReference type="EMBL" id="SSD60891.1"/>
    </source>
</evidence>
<evidence type="ECO:0000256" key="5">
    <source>
        <dbReference type="ARBA" id="ARBA00038035"/>
    </source>
</evidence>
<dbReference type="PROSITE" id="PS50011">
    <property type="entry name" value="PROTEIN_KINASE_DOM"/>
    <property type="match status" value="1"/>
</dbReference>
<feature type="binding site" evidence="7">
    <location>
        <position position="166"/>
    </location>
    <ligand>
        <name>ATP</name>
        <dbReference type="ChEBI" id="CHEBI:30616"/>
    </ligand>
</feature>
<dbReference type="PROSITE" id="PS00108">
    <property type="entry name" value="PROTEIN_KINASE_ST"/>
    <property type="match status" value="1"/>
</dbReference>